<feature type="compositionally biased region" description="Low complexity" evidence="4">
    <location>
        <begin position="397"/>
        <end position="418"/>
    </location>
</feature>
<dbReference type="InterPro" id="IPR028082">
    <property type="entry name" value="Peripla_BP_I"/>
</dbReference>
<feature type="region of interest" description="Disordered" evidence="4">
    <location>
        <begin position="342"/>
        <end position="428"/>
    </location>
</feature>
<dbReference type="SUPFAM" id="SSF47413">
    <property type="entry name" value="lambda repressor-like DNA-binding domains"/>
    <property type="match status" value="1"/>
</dbReference>
<feature type="compositionally biased region" description="Polar residues" evidence="4">
    <location>
        <begin position="419"/>
        <end position="428"/>
    </location>
</feature>
<gene>
    <name evidence="6" type="ORF">NBM05_05575</name>
</gene>
<evidence type="ECO:0000256" key="4">
    <source>
        <dbReference type="SAM" id="MobiDB-lite"/>
    </source>
</evidence>
<dbReference type="PANTHER" id="PTHR30146:SF138">
    <property type="entry name" value="TRANSCRIPTIONAL REGULATORY PROTEIN"/>
    <property type="match status" value="1"/>
</dbReference>
<dbReference type="SMART" id="SM00354">
    <property type="entry name" value="HTH_LACI"/>
    <property type="match status" value="1"/>
</dbReference>
<dbReference type="Pfam" id="PF00356">
    <property type="entry name" value="LacI"/>
    <property type="match status" value="1"/>
</dbReference>
<evidence type="ECO:0000256" key="3">
    <source>
        <dbReference type="ARBA" id="ARBA00023163"/>
    </source>
</evidence>
<evidence type="ECO:0000313" key="6">
    <source>
        <dbReference type="EMBL" id="MCP3425499.1"/>
    </source>
</evidence>
<evidence type="ECO:0000313" key="7">
    <source>
        <dbReference type="Proteomes" id="UP001139502"/>
    </source>
</evidence>
<dbReference type="Pfam" id="PF13377">
    <property type="entry name" value="Peripla_BP_3"/>
    <property type="match status" value="1"/>
</dbReference>
<keyword evidence="7" id="KW-1185">Reference proteome</keyword>
<reference evidence="6" key="1">
    <citation type="submission" date="2022-06" db="EMBL/GenBank/DDBJ databases">
        <title>Rothia sp. isolated from sandalwood seedling.</title>
        <authorList>
            <person name="Tuikhar N."/>
            <person name="Kirdat K."/>
            <person name="Thorat V."/>
            <person name="Swetha P."/>
            <person name="Padma S."/>
            <person name="Sundararaj R."/>
            <person name="Yadav A."/>
        </authorList>
    </citation>
    <scope>NUCLEOTIDE SEQUENCE</scope>
    <source>
        <strain evidence="6">AR01</strain>
    </source>
</reference>
<dbReference type="InterPro" id="IPR010982">
    <property type="entry name" value="Lambda_DNA-bd_dom_sf"/>
</dbReference>
<name>A0A9X2KI52_9MICC</name>
<dbReference type="Gene3D" id="3.40.50.2300">
    <property type="match status" value="2"/>
</dbReference>
<dbReference type="SUPFAM" id="SSF53822">
    <property type="entry name" value="Periplasmic binding protein-like I"/>
    <property type="match status" value="1"/>
</dbReference>
<dbReference type="RefSeq" id="WP_254165744.1">
    <property type="nucleotide sequence ID" value="NZ_JANAFB010000010.1"/>
</dbReference>
<accession>A0A9X2KI52</accession>
<evidence type="ECO:0000256" key="1">
    <source>
        <dbReference type="ARBA" id="ARBA00023015"/>
    </source>
</evidence>
<keyword evidence="3" id="KW-0804">Transcription</keyword>
<dbReference type="CDD" id="cd01392">
    <property type="entry name" value="HTH_LacI"/>
    <property type="match status" value="1"/>
</dbReference>
<feature type="domain" description="HTH lacI-type" evidence="5">
    <location>
        <begin position="12"/>
        <end position="66"/>
    </location>
</feature>
<evidence type="ECO:0000259" key="5">
    <source>
        <dbReference type="PROSITE" id="PS50932"/>
    </source>
</evidence>
<keyword evidence="1" id="KW-0805">Transcription regulation</keyword>
<dbReference type="EMBL" id="JANAFB010000010">
    <property type="protein sequence ID" value="MCP3425499.1"/>
    <property type="molecule type" value="Genomic_DNA"/>
</dbReference>
<keyword evidence="2" id="KW-0238">DNA-binding</keyword>
<dbReference type="InterPro" id="IPR046335">
    <property type="entry name" value="LacI/GalR-like_sensor"/>
</dbReference>
<evidence type="ECO:0000256" key="2">
    <source>
        <dbReference type="ARBA" id="ARBA00023125"/>
    </source>
</evidence>
<dbReference type="CDD" id="cd06267">
    <property type="entry name" value="PBP1_LacI_sugar_binding-like"/>
    <property type="match status" value="1"/>
</dbReference>
<sequence>MVKTAGPGASPATINDVARVAGVSIATVSRAIRQPEIVSEGTRRRVLAAVSEVGYTHNPAARALATGTNELLGLTVPSLTNPFLTPIVSGAQQAAEEHGYDLVITVDAAERDHQATLMARLRGRVAGLVAVSPRGASRVFADQARAQPLATVNRRISGVSSVVLDTSEGLRALGRHLTALGHRRIAYVGGPRGSRTDRERLRALEGVVHDAAGEVEALPIADPSFAAGTVIAKDVARSGCSAVIVYNSVVTVGLVHQLRLIGVGVPEDLSVACADDLTDAGLSIPHLTALHVPAHEAGYRAAAMVLGRLGRRRDSTAPQRAEHLLLPVQLVPGTTARRVDDATAGRTNGTAEASPGGGGAGTGSRRDAAAETRRADDGAMPPRRSGDGASPGGPPDGGEAARSTPAAAQPAAPRIRTTSSSGVWSKTS</sequence>
<dbReference type="PROSITE" id="PS50932">
    <property type="entry name" value="HTH_LACI_2"/>
    <property type="match status" value="1"/>
</dbReference>
<dbReference type="AlphaFoldDB" id="A0A9X2KI52"/>
<feature type="compositionally biased region" description="Basic and acidic residues" evidence="4">
    <location>
        <begin position="364"/>
        <end position="377"/>
    </location>
</feature>
<dbReference type="Proteomes" id="UP001139502">
    <property type="component" value="Unassembled WGS sequence"/>
</dbReference>
<protein>
    <submittedName>
        <fullName evidence="6">LacI family transcriptional regulator</fullName>
    </submittedName>
</protein>
<dbReference type="GO" id="GO:0000976">
    <property type="term" value="F:transcription cis-regulatory region binding"/>
    <property type="evidence" value="ECO:0007669"/>
    <property type="project" value="TreeGrafter"/>
</dbReference>
<organism evidence="6 7">
    <name type="scientific">Rothia santali</name>
    <dbReference type="NCBI Taxonomy" id="2949643"/>
    <lineage>
        <taxon>Bacteria</taxon>
        <taxon>Bacillati</taxon>
        <taxon>Actinomycetota</taxon>
        <taxon>Actinomycetes</taxon>
        <taxon>Micrococcales</taxon>
        <taxon>Micrococcaceae</taxon>
        <taxon>Rothia</taxon>
    </lineage>
</organism>
<comment type="caution">
    <text evidence="6">The sequence shown here is derived from an EMBL/GenBank/DDBJ whole genome shotgun (WGS) entry which is preliminary data.</text>
</comment>
<dbReference type="PANTHER" id="PTHR30146">
    <property type="entry name" value="LACI-RELATED TRANSCRIPTIONAL REPRESSOR"/>
    <property type="match status" value="1"/>
</dbReference>
<dbReference type="PROSITE" id="PS00356">
    <property type="entry name" value="HTH_LACI_1"/>
    <property type="match status" value="1"/>
</dbReference>
<dbReference type="GO" id="GO:0003700">
    <property type="term" value="F:DNA-binding transcription factor activity"/>
    <property type="evidence" value="ECO:0007669"/>
    <property type="project" value="TreeGrafter"/>
</dbReference>
<dbReference type="InterPro" id="IPR000843">
    <property type="entry name" value="HTH_LacI"/>
</dbReference>
<dbReference type="Gene3D" id="1.10.260.40">
    <property type="entry name" value="lambda repressor-like DNA-binding domains"/>
    <property type="match status" value="1"/>
</dbReference>
<proteinExistence type="predicted"/>